<dbReference type="STRING" id="865937.Gilli_2297"/>
<proteinExistence type="predicted"/>
<gene>
    <name evidence="1" type="ORF">Gilli_2297</name>
</gene>
<dbReference type="EMBL" id="JH594606">
    <property type="protein sequence ID" value="EHQ02928.1"/>
    <property type="molecule type" value="Genomic_DNA"/>
</dbReference>
<reference evidence="2" key="1">
    <citation type="journal article" date="2012" name="Stand. Genomic Sci.">
        <title>Genome sequence of the Antarctic rhodopsins-containing flavobacterium Gillisia limnaea type strain (R-8282(T)).</title>
        <authorList>
            <person name="Riedel T."/>
            <person name="Held B."/>
            <person name="Nolan M."/>
            <person name="Lucas S."/>
            <person name="Lapidus A."/>
            <person name="Tice H."/>
            <person name="Del Rio T.G."/>
            <person name="Cheng J.F."/>
            <person name="Han C."/>
            <person name="Tapia R."/>
            <person name="Goodwin L.A."/>
            <person name="Pitluck S."/>
            <person name="Liolios K."/>
            <person name="Mavromatis K."/>
            <person name="Pagani I."/>
            <person name="Ivanova N."/>
            <person name="Mikhailova N."/>
            <person name="Pati A."/>
            <person name="Chen A."/>
            <person name="Palaniappan K."/>
            <person name="Land M."/>
            <person name="Rohde M."/>
            <person name="Tindall B.J."/>
            <person name="Detter J.C."/>
            <person name="Goker M."/>
            <person name="Bristow J."/>
            <person name="Eisen J.A."/>
            <person name="Markowitz V."/>
            <person name="Hugenholtz P."/>
            <person name="Kyrpides N.C."/>
            <person name="Klenk H.P."/>
            <person name="Woyke T."/>
        </authorList>
    </citation>
    <scope>NUCLEOTIDE SEQUENCE [LARGE SCALE GENOMIC DNA]</scope>
    <source>
        <strain evidence="2">DSM 15749 / LMG 21470 / R-8282</strain>
    </source>
</reference>
<dbReference type="HOGENOM" id="CLU_690313_0_0_10"/>
<organism evidence="1 2">
    <name type="scientific">Gillisia limnaea (strain DSM 15749 / LMG 21470 / R-8282)</name>
    <dbReference type="NCBI Taxonomy" id="865937"/>
    <lineage>
        <taxon>Bacteria</taxon>
        <taxon>Pseudomonadati</taxon>
        <taxon>Bacteroidota</taxon>
        <taxon>Flavobacteriia</taxon>
        <taxon>Flavobacteriales</taxon>
        <taxon>Flavobacteriaceae</taxon>
        <taxon>Gillisia</taxon>
    </lineage>
</organism>
<dbReference type="OrthoDB" id="865722at2"/>
<dbReference type="AlphaFoldDB" id="H2BW11"/>
<dbReference type="eggNOG" id="ENOG502ZZIT">
    <property type="taxonomic scope" value="Bacteria"/>
</dbReference>
<evidence type="ECO:0000313" key="2">
    <source>
        <dbReference type="Proteomes" id="UP000003844"/>
    </source>
</evidence>
<dbReference type="RefSeq" id="WP_006989238.1">
    <property type="nucleotide sequence ID" value="NZ_JH594606.1"/>
</dbReference>
<sequence>MKHFYFAVLFLLFTIVLPAQVKDLEQEIMNYQESRSQLISKGRRLLLDKFMEGDIEKVKEVKDYLLNEVQNEDYVALFPGEVWMIMYWTGEHEDLPGKIVRFERDSMANYQRKIFPDRDLLYTKLIERSWEQLQMLEDKILDSSLDTASKDFLLLHLNFMVSGEPLMKLSQEEVNMMADLYLETHPESPYEDYLRNNIRYRYAPSKWAFGFEFFSGFGMFTGELGEMYNNHGVFGVAFDVEYNKFTLYLRNYIGFAKTKQDRENGGVFWSKDSPAMMFFPEASLGYAVVENDKIKLSPFAGIGAANIGPVTTDLEQTPELEALEVGFAASYTLGLNLNIKLGWDTNYLLTNNDDKSYWYLRLRYGYTMPQFNDYPMHSGNVHHLTIGFGGVYRGMKRSL</sequence>
<dbReference type="Proteomes" id="UP000003844">
    <property type="component" value="Unassembled WGS sequence"/>
</dbReference>
<accession>H2BW11</accession>
<name>H2BW11_GILLR</name>
<keyword evidence="2" id="KW-1185">Reference proteome</keyword>
<evidence type="ECO:0000313" key="1">
    <source>
        <dbReference type="EMBL" id="EHQ02928.1"/>
    </source>
</evidence>
<protein>
    <submittedName>
        <fullName evidence="1">Uncharacterized protein</fullName>
    </submittedName>
</protein>